<accession>A0A7R9LR63</accession>
<dbReference type="GO" id="GO:0016705">
    <property type="term" value="F:oxidoreductase activity, acting on paired donors, with incorporation or reduction of molecular oxygen"/>
    <property type="evidence" value="ECO:0007669"/>
    <property type="project" value="InterPro"/>
</dbReference>
<dbReference type="PANTHER" id="PTHR24289:SF1">
    <property type="entry name" value="STEROID 17-ALPHA-HYDROXYLASE_17,20 LYASE"/>
    <property type="match status" value="1"/>
</dbReference>
<dbReference type="AlphaFoldDB" id="A0A7R9LR63"/>
<evidence type="ECO:0000256" key="4">
    <source>
        <dbReference type="ARBA" id="ARBA00023002"/>
    </source>
</evidence>
<evidence type="ECO:0000256" key="3">
    <source>
        <dbReference type="ARBA" id="ARBA00022723"/>
    </source>
</evidence>
<dbReference type="PANTHER" id="PTHR24289">
    <property type="entry name" value="STEROID 17-ALPHA-HYDROXYLASE/17,20 LYASE"/>
    <property type="match status" value="1"/>
</dbReference>
<keyword evidence="7" id="KW-0812">Transmembrane</keyword>
<sequence>MFQTVITVLFTTTIVYITYRIFRFYERRKRYPKGPIPLPLIGNILLFRGHKTHPLESLLSVRAQYGPVYTFYMGNDPFVFIHDVKIAKQLFSRTAFCGRQSTLIGKQICSDGGSDIIFTDYGQGWQSLSNVFKLAVRKYWTSNHMNGTVRQVVDTAVREMIAEEGVGRPFDPKDRIEVAFYCVVMSIAFGRIFTSKDPEYRRLHDITNVFFQLGDKLALIEFVPILRVPLFQYERLISHVRVLVGQELHN</sequence>
<dbReference type="EMBL" id="OC917178">
    <property type="protein sequence ID" value="CAD7646392.1"/>
    <property type="molecule type" value="Genomic_DNA"/>
</dbReference>
<keyword evidence="4" id="KW-0560">Oxidoreductase</keyword>
<evidence type="ECO:0000256" key="1">
    <source>
        <dbReference type="ARBA" id="ARBA00010617"/>
    </source>
</evidence>
<dbReference type="InterPro" id="IPR002401">
    <property type="entry name" value="Cyt_P450_E_grp-I"/>
</dbReference>
<dbReference type="Proteomes" id="UP000728032">
    <property type="component" value="Unassembled WGS sequence"/>
</dbReference>
<dbReference type="Gene3D" id="1.10.630.10">
    <property type="entry name" value="Cytochrome P450"/>
    <property type="match status" value="1"/>
</dbReference>
<gene>
    <name evidence="8" type="ORF">ONB1V03_LOCUS5710</name>
</gene>
<evidence type="ECO:0000256" key="2">
    <source>
        <dbReference type="ARBA" id="ARBA00022617"/>
    </source>
</evidence>
<keyword evidence="9" id="KW-1185">Reference proteome</keyword>
<reference evidence="8" key="1">
    <citation type="submission" date="2020-11" db="EMBL/GenBank/DDBJ databases">
        <authorList>
            <person name="Tran Van P."/>
        </authorList>
    </citation>
    <scope>NUCLEOTIDE SEQUENCE</scope>
</reference>
<keyword evidence="7" id="KW-0472">Membrane</keyword>
<keyword evidence="3" id="KW-0479">Metal-binding</keyword>
<dbReference type="GO" id="GO:0020037">
    <property type="term" value="F:heme binding"/>
    <property type="evidence" value="ECO:0007669"/>
    <property type="project" value="InterPro"/>
</dbReference>
<name>A0A7R9LR63_9ACAR</name>
<dbReference type="InterPro" id="IPR001128">
    <property type="entry name" value="Cyt_P450"/>
</dbReference>
<proteinExistence type="inferred from homology"/>
<dbReference type="GO" id="GO:0005506">
    <property type="term" value="F:iron ion binding"/>
    <property type="evidence" value="ECO:0007669"/>
    <property type="project" value="InterPro"/>
</dbReference>
<feature type="transmembrane region" description="Helical" evidence="7">
    <location>
        <begin position="6"/>
        <end position="22"/>
    </location>
</feature>
<comment type="similarity">
    <text evidence="1">Belongs to the cytochrome P450 family.</text>
</comment>
<evidence type="ECO:0008006" key="10">
    <source>
        <dbReference type="Google" id="ProtNLM"/>
    </source>
</evidence>
<evidence type="ECO:0000313" key="9">
    <source>
        <dbReference type="Proteomes" id="UP000728032"/>
    </source>
</evidence>
<dbReference type="SUPFAM" id="SSF48264">
    <property type="entry name" value="Cytochrome P450"/>
    <property type="match status" value="1"/>
</dbReference>
<keyword evidence="7" id="KW-1133">Transmembrane helix</keyword>
<dbReference type="Pfam" id="PF00067">
    <property type="entry name" value="p450"/>
    <property type="match status" value="1"/>
</dbReference>
<evidence type="ECO:0000313" key="8">
    <source>
        <dbReference type="EMBL" id="CAD7646392.1"/>
    </source>
</evidence>
<keyword evidence="6" id="KW-0503">Monooxygenase</keyword>
<evidence type="ECO:0000256" key="7">
    <source>
        <dbReference type="SAM" id="Phobius"/>
    </source>
</evidence>
<organism evidence="8">
    <name type="scientific">Oppiella nova</name>
    <dbReference type="NCBI Taxonomy" id="334625"/>
    <lineage>
        <taxon>Eukaryota</taxon>
        <taxon>Metazoa</taxon>
        <taxon>Ecdysozoa</taxon>
        <taxon>Arthropoda</taxon>
        <taxon>Chelicerata</taxon>
        <taxon>Arachnida</taxon>
        <taxon>Acari</taxon>
        <taxon>Acariformes</taxon>
        <taxon>Sarcoptiformes</taxon>
        <taxon>Oribatida</taxon>
        <taxon>Brachypylina</taxon>
        <taxon>Oppioidea</taxon>
        <taxon>Oppiidae</taxon>
        <taxon>Oppiella</taxon>
    </lineage>
</organism>
<protein>
    <recommendedName>
        <fullName evidence="10">Cytochrome P450</fullName>
    </recommendedName>
</protein>
<dbReference type="PRINTS" id="PR00463">
    <property type="entry name" value="EP450I"/>
</dbReference>
<dbReference type="GO" id="GO:0004497">
    <property type="term" value="F:monooxygenase activity"/>
    <property type="evidence" value="ECO:0007669"/>
    <property type="project" value="UniProtKB-KW"/>
</dbReference>
<evidence type="ECO:0000256" key="5">
    <source>
        <dbReference type="ARBA" id="ARBA00023004"/>
    </source>
</evidence>
<keyword evidence="2" id="KW-0349">Heme</keyword>
<dbReference type="EMBL" id="CAJPVJ010002353">
    <property type="protein sequence ID" value="CAG2166183.1"/>
    <property type="molecule type" value="Genomic_DNA"/>
</dbReference>
<dbReference type="InterPro" id="IPR036396">
    <property type="entry name" value="Cyt_P450_sf"/>
</dbReference>
<keyword evidence="5" id="KW-0408">Iron</keyword>
<dbReference type="OrthoDB" id="1470350at2759"/>
<evidence type="ECO:0000256" key="6">
    <source>
        <dbReference type="ARBA" id="ARBA00023033"/>
    </source>
</evidence>